<gene>
    <name evidence="18" type="primary">Pex5</name>
    <name evidence="18" type="ORF">B7P43_G10108</name>
</gene>
<keyword evidence="7" id="KW-1017">Isopeptide bond</keyword>
<protein>
    <recommendedName>
        <fullName evidence="4">Peroxisomal targeting signal 1 receptor</fullName>
    </recommendedName>
    <alternativeName>
        <fullName evidence="13">PTS1-BP</fullName>
    </alternativeName>
    <alternativeName>
        <fullName evidence="14">Peroxin-5</fullName>
    </alternativeName>
</protein>
<dbReference type="GO" id="GO:0005782">
    <property type="term" value="C:peroxisomal matrix"/>
    <property type="evidence" value="ECO:0007669"/>
    <property type="project" value="UniProtKB-SubCell"/>
</dbReference>
<evidence type="ECO:0000256" key="15">
    <source>
        <dbReference type="ARBA" id="ARBA00046072"/>
    </source>
</evidence>
<dbReference type="InterPro" id="IPR019734">
    <property type="entry name" value="TPR_rpt"/>
</dbReference>
<dbReference type="GO" id="GO:0016560">
    <property type="term" value="P:protein import into peroxisome matrix, docking"/>
    <property type="evidence" value="ECO:0007669"/>
    <property type="project" value="TreeGrafter"/>
</dbReference>
<dbReference type="OrthoDB" id="10006023at2759"/>
<evidence type="ECO:0000256" key="1">
    <source>
        <dbReference type="ARBA" id="ARBA00004253"/>
    </source>
</evidence>
<comment type="subcellular location">
    <subcellularLocation>
        <location evidence="2">Cytoplasm</location>
        <location evidence="2">Cytosol</location>
    </subcellularLocation>
    <subcellularLocation>
        <location evidence="1">Peroxisome matrix</location>
    </subcellularLocation>
</comment>
<dbReference type="PANTHER" id="PTHR10130:SF0">
    <property type="entry name" value="GH08708P"/>
    <property type="match status" value="1"/>
</dbReference>
<feature type="repeat" description="TPR" evidence="17">
    <location>
        <begin position="387"/>
        <end position="420"/>
    </location>
</feature>
<feature type="repeat" description="TPR" evidence="17">
    <location>
        <begin position="503"/>
        <end position="536"/>
    </location>
</feature>
<keyword evidence="19" id="KW-1185">Reference proteome</keyword>
<keyword evidence="8" id="KW-0677">Repeat</keyword>
<evidence type="ECO:0000313" key="18">
    <source>
        <dbReference type="EMBL" id="PNF32380.1"/>
    </source>
</evidence>
<evidence type="ECO:0000256" key="8">
    <source>
        <dbReference type="ARBA" id="ARBA00022737"/>
    </source>
</evidence>
<keyword evidence="18" id="KW-0675">Receptor</keyword>
<evidence type="ECO:0000256" key="14">
    <source>
        <dbReference type="ARBA" id="ARBA00032505"/>
    </source>
</evidence>
<dbReference type="FunFam" id="1.25.40.10:FF:000034">
    <property type="entry name" value="Peroxisomal biogenesis factor 5 isoform 1"/>
    <property type="match status" value="1"/>
</dbReference>
<sequence>MALRDLVEGDCGGTNSLVRLTSHFVQDKGLKEEGLRHPFPHSDGFSNTDSDQLVQQFLEETLGPSPQTFRMDSLLQEMREIESAVTLHAPVPAPGVAALARDGLAPEDSIWAEQYLESGKHFDEEPHGEEIWNASAIAGIKEGVSEVEEVFELGFGPKWAQEYFEASEHKLDSNSEWEPGCTKEIDGNNRELRDTANELLKSVNDPKFTYSKFMKFMRQVGEGEITVEDGQVIGDKEGGQDEQNSRKANIWASEFASLQKSNLEIKDEAESWTEQFQEKYGSELSSSAIETSVSKQDDDGNFGSQFWAKLQDEWEKLAKGGELGEHPWISEFSEYYDPFKEYHFEVDNPMKGNEHALEEGKRKLEAGDLPSAVLCFEAAVQQNHTNSEAWQLLGTTQAENEQDPAAISALKKCLELEPSNLTALMALAVSYTNESYQNQACHALREWLHENPKYSDLVPKNEHMTNSSKMGNVSSLLASDIHKEVQEMYIAAARRHPSATIDPDIQCGLGVLFNLSNEYDKAVDCFKAALQVRQTDSRMWNRLGATLANGNRSEEAVDAYHNALQLSPGFIRARYNLGITCVNLAAYREAAEHLLTALNQQAAGRGVQGQRSWSAMSDSIWSTMRLVMSLLDRQDLYDALDNRDLNRLNEEFGID</sequence>
<dbReference type="Pfam" id="PF13432">
    <property type="entry name" value="TPR_16"/>
    <property type="match status" value="2"/>
</dbReference>
<keyword evidence="5" id="KW-0813">Transport</keyword>
<dbReference type="EMBL" id="NEVH01010480">
    <property type="protein sequence ID" value="PNF32380.1"/>
    <property type="molecule type" value="Genomic_DNA"/>
</dbReference>
<dbReference type="SUPFAM" id="SSF48452">
    <property type="entry name" value="TPR-like"/>
    <property type="match status" value="1"/>
</dbReference>
<keyword evidence="6" id="KW-0963">Cytoplasm</keyword>
<dbReference type="PROSITE" id="PS50005">
    <property type="entry name" value="TPR"/>
    <property type="match status" value="3"/>
</dbReference>
<dbReference type="InterPro" id="IPR011990">
    <property type="entry name" value="TPR-like_helical_dom_sf"/>
</dbReference>
<name>A0A2J7QUW7_9NEOP</name>
<comment type="function">
    <text evidence="16">Receptor that mediates peroxisomal import of proteins containing a C-terminal PTS1-type tripeptide peroxisomal targeting signal (SKL-type). Binds to cargo proteins containing a PTS1 peroxisomal targeting signal in the cytosol, and translocates them into the peroxisome matrix by passing through the PEX13-PEX14 docking complex along with cargo proteins. PEX5 receptor is then retrotranslocated into the cytosol, leading to release of bound cargo in the peroxisome matrix, and reset for a subsequent peroxisome import cycle.</text>
</comment>
<comment type="function">
    <text evidence="15">In addition to promoting peroxisomal translocation of proteins containing a PTS1 peroxisomal targeting signal, mediates peroxisomal import of proteins containing a C-terminal PTS2-type peroxisomal targeting signal via its interaction with PEX7. Interaction with PEX7 only takes place when PEX7 is associated with cargo proteins containing a PTS2 peroxisomal targeting signal. PEX7 along with PTS2-containing cargo proteins are then translocated through the PEX13-PEX14 docking complex together with PEX5.</text>
</comment>
<evidence type="ECO:0000256" key="16">
    <source>
        <dbReference type="ARBA" id="ARBA00046106"/>
    </source>
</evidence>
<dbReference type="STRING" id="105785.A0A2J7QUW7"/>
<comment type="similarity">
    <text evidence="3">Belongs to the peroxisomal targeting signal receptor family.</text>
</comment>
<evidence type="ECO:0000256" key="4">
    <source>
        <dbReference type="ARBA" id="ARBA00018416"/>
    </source>
</evidence>
<dbReference type="Gene3D" id="1.25.40.10">
    <property type="entry name" value="Tetratricopeptide repeat domain"/>
    <property type="match status" value="1"/>
</dbReference>
<keyword evidence="10" id="KW-0832">Ubl conjugation</keyword>
<dbReference type="GO" id="GO:0005829">
    <property type="term" value="C:cytosol"/>
    <property type="evidence" value="ECO:0007669"/>
    <property type="project" value="UniProtKB-SubCell"/>
</dbReference>
<evidence type="ECO:0000256" key="3">
    <source>
        <dbReference type="ARBA" id="ARBA00005348"/>
    </source>
</evidence>
<comment type="caution">
    <text evidence="18">The sequence shown here is derived from an EMBL/GenBank/DDBJ whole genome shotgun (WGS) entry which is preliminary data.</text>
</comment>
<evidence type="ECO:0000256" key="13">
    <source>
        <dbReference type="ARBA" id="ARBA00030232"/>
    </source>
</evidence>
<evidence type="ECO:0000256" key="9">
    <source>
        <dbReference type="ARBA" id="ARBA00022803"/>
    </source>
</evidence>
<dbReference type="PANTHER" id="PTHR10130">
    <property type="entry name" value="PEROXISOMAL TARGETING SIGNAL 1 RECEPTOR PEX5"/>
    <property type="match status" value="1"/>
</dbReference>
<reference evidence="18 19" key="1">
    <citation type="submission" date="2017-12" db="EMBL/GenBank/DDBJ databases">
        <title>Hemimetabolous genomes reveal molecular basis of termite eusociality.</title>
        <authorList>
            <person name="Harrison M.C."/>
            <person name="Jongepier E."/>
            <person name="Robertson H.M."/>
            <person name="Arning N."/>
            <person name="Bitard-Feildel T."/>
            <person name="Chao H."/>
            <person name="Childers C.P."/>
            <person name="Dinh H."/>
            <person name="Doddapaneni H."/>
            <person name="Dugan S."/>
            <person name="Gowin J."/>
            <person name="Greiner C."/>
            <person name="Han Y."/>
            <person name="Hu H."/>
            <person name="Hughes D.S.T."/>
            <person name="Huylmans A.-K."/>
            <person name="Kemena C."/>
            <person name="Kremer L.P.M."/>
            <person name="Lee S.L."/>
            <person name="Lopez-Ezquerra A."/>
            <person name="Mallet L."/>
            <person name="Monroy-Kuhn J.M."/>
            <person name="Moser A."/>
            <person name="Murali S.C."/>
            <person name="Muzny D.M."/>
            <person name="Otani S."/>
            <person name="Piulachs M.-D."/>
            <person name="Poelchau M."/>
            <person name="Qu J."/>
            <person name="Schaub F."/>
            <person name="Wada-Katsumata A."/>
            <person name="Worley K.C."/>
            <person name="Xie Q."/>
            <person name="Ylla G."/>
            <person name="Poulsen M."/>
            <person name="Gibbs R.A."/>
            <person name="Schal C."/>
            <person name="Richards S."/>
            <person name="Belles X."/>
            <person name="Korb J."/>
            <person name="Bornberg-Bauer E."/>
        </authorList>
    </citation>
    <scope>NUCLEOTIDE SEQUENCE [LARGE SCALE GENOMIC DNA]</scope>
    <source>
        <tissue evidence="18">Whole body</tissue>
    </source>
</reference>
<dbReference type="FunCoup" id="A0A2J7QUW7">
    <property type="interactions" value="500"/>
</dbReference>
<keyword evidence="12" id="KW-0576">Peroxisome</keyword>
<dbReference type="AlphaFoldDB" id="A0A2J7QUW7"/>
<dbReference type="InParanoid" id="A0A2J7QUW7"/>
<dbReference type="Proteomes" id="UP000235965">
    <property type="component" value="Unassembled WGS sequence"/>
</dbReference>
<organism evidence="18 19">
    <name type="scientific">Cryptotermes secundus</name>
    <dbReference type="NCBI Taxonomy" id="105785"/>
    <lineage>
        <taxon>Eukaryota</taxon>
        <taxon>Metazoa</taxon>
        <taxon>Ecdysozoa</taxon>
        <taxon>Arthropoda</taxon>
        <taxon>Hexapoda</taxon>
        <taxon>Insecta</taxon>
        <taxon>Pterygota</taxon>
        <taxon>Neoptera</taxon>
        <taxon>Polyneoptera</taxon>
        <taxon>Dictyoptera</taxon>
        <taxon>Blattodea</taxon>
        <taxon>Blattoidea</taxon>
        <taxon>Termitoidae</taxon>
        <taxon>Kalotermitidae</taxon>
        <taxon>Cryptotermitinae</taxon>
        <taxon>Cryptotermes</taxon>
    </lineage>
</organism>
<keyword evidence="11" id="KW-0653">Protein transport</keyword>
<evidence type="ECO:0000256" key="10">
    <source>
        <dbReference type="ARBA" id="ARBA00022843"/>
    </source>
</evidence>
<evidence type="ECO:0000256" key="7">
    <source>
        <dbReference type="ARBA" id="ARBA00022499"/>
    </source>
</evidence>
<evidence type="ECO:0000256" key="5">
    <source>
        <dbReference type="ARBA" id="ARBA00022448"/>
    </source>
</evidence>
<evidence type="ECO:0000313" key="19">
    <source>
        <dbReference type="Proteomes" id="UP000235965"/>
    </source>
</evidence>
<evidence type="ECO:0000256" key="6">
    <source>
        <dbReference type="ARBA" id="ARBA00022490"/>
    </source>
</evidence>
<dbReference type="InterPro" id="IPR024111">
    <property type="entry name" value="PEX5/PEX5L"/>
</dbReference>
<dbReference type="GO" id="GO:0005778">
    <property type="term" value="C:peroxisomal membrane"/>
    <property type="evidence" value="ECO:0007669"/>
    <property type="project" value="TreeGrafter"/>
</dbReference>
<evidence type="ECO:0000256" key="12">
    <source>
        <dbReference type="ARBA" id="ARBA00023140"/>
    </source>
</evidence>
<accession>A0A2J7QUW7</accession>
<evidence type="ECO:0000256" key="17">
    <source>
        <dbReference type="PROSITE-ProRule" id="PRU00339"/>
    </source>
</evidence>
<proteinExistence type="inferred from homology"/>
<dbReference type="SMART" id="SM00028">
    <property type="entry name" value="TPR"/>
    <property type="match status" value="4"/>
</dbReference>
<evidence type="ECO:0000256" key="11">
    <source>
        <dbReference type="ARBA" id="ARBA00022927"/>
    </source>
</evidence>
<feature type="repeat" description="TPR" evidence="17">
    <location>
        <begin position="537"/>
        <end position="570"/>
    </location>
</feature>
<keyword evidence="9 17" id="KW-0802">TPR repeat</keyword>
<evidence type="ECO:0000256" key="2">
    <source>
        <dbReference type="ARBA" id="ARBA00004514"/>
    </source>
</evidence>
<dbReference type="GO" id="GO:0005052">
    <property type="term" value="F:peroxisome matrix targeting signal-1 binding"/>
    <property type="evidence" value="ECO:0007669"/>
    <property type="project" value="TreeGrafter"/>
</dbReference>